<name>A0A8B6FMK4_MYTGA</name>
<dbReference type="GO" id="GO:0005164">
    <property type="term" value="F:tumor necrosis factor receptor binding"/>
    <property type="evidence" value="ECO:0007669"/>
    <property type="project" value="InterPro"/>
</dbReference>
<evidence type="ECO:0000313" key="4">
    <source>
        <dbReference type="EMBL" id="VDI52016.1"/>
    </source>
</evidence>
<dbReference type="GO" id="GO:0016020">
    <property type="term" value="C:membrane"/>
    <property type="evidence" value="ECO:0007669"/>
    <property type="project" value="InterPro"/>
</dbReference>
<organism evidence="4 5">
    <name type="scientific">Mytilus galloprovincialis</name>
    <name type="common">Mediterranean mussel</name>
    <dbReference type="NCBI Taxonomy" id="29158"/>
    <lineage>
        <taxon>Eukaryota</taxon>
        <taxon>Metazoa</taxon>
        <taxon>Spiralia</taxon>
        <taxon>Lophotrochozoa</taxon>
        <taxon>Mollusca</taxon>
        <taxon>Bivalvia</taxon>
        <taxon>Autobranchia</taxon>
        <taxon>Pteriomorphia</taxon>
        <taxon>Mytilida</taxon>
        <taxon>Mytiloidea</taxon>
        <taxon>Mytilidae</taxon>
        <taxon>Mytilinae</taxon>
        <taxon>Mytilus</taxon>
    </lineage>
</organism>
<gene>
    <name evidence="4" type="ORF">MGAL_10B050031</name>
</gene>
<comment type="similarity">
    <text evidence="1">Belongs to the tumor necrosis factor family.</text>
</comment>
<sequence>MDSKANITLLKGSKLEKEKSHNLHIKHLKIKGGCCLSIFISFCLLITVFIEVITILHMPPLHNEQVDSISKETQHHIMLPIHATNDTNTVQNVKQVQYISEPTTESTVMILILISGYFMTRENTTETTESNEKDKTFPVAQTLLKGSYSLTNDYINNEPLLKASGGNISTGVSIPSEGLYYLYACIQISCYCKSKTDVTVSEVTHYIQINSGNSNKTIVERTIQIHHSSGVYKTSNIFVPIQLKKHDVVSMHLSDDTYVYTSRKSNVIGVILMSQSL</sequence>
<dbReference type="InterPro" id="IPR006052">
    <property type="entry name" value="TNF_dom"/>
</dbReference>
<evidence type="ECO:0000259" key="3">
    <source>
        <dbReference type="Pfam" id="PF00229"/>
    </source>
</evidence>
<dbReference type="EMBL" id="UYJE01007125">
    <property type="protein sequence ID" value="VDI52016.1"/>
    <property type="molecule type" value="Genomic_DNA"/>
</dbReference>
<reference evidence="4" key="1">
    <citation type="submission" date="2018-11" db="EMBL/GenBank/DDBJ databases">
        <authorList>
            <person name="Alioto T."/>
            <person name="Alioto T."/>
        </authorList>
    </citation>
    <scope>NUCLEOTIDE SEQUENCE</scope>
</reference>
<evidence type="ECO:0000256" key="2">
    <source>
        <dbReference type="SAM" id="Phobius"/>
    </source>
</evidence>
<dbReference type="SUPFAM" id="SSF49842">
    <property type="entry name" value="TNF-like"/>
    <property type="match status" value="1"/>
</dbReference>
<feature type="transmembrane region" description="Helical" evidence="2">
    <location>
        <begin position="34"/>
        <end position="58"/>
    </location>
</feature>
<dbReference type="OrthoDB" id="6099621at2759"/>
<dbReference type="AlphaFoldDB" id="A0A8B6FMK4"/>
<keyword evidence="2" id="KW-1133">Transmembrane helix</keyword>
<protein>
    <recommendedName>
        <fullName evidence="3">THD domain-containing protein</fullName>
    </recommendedName>
</protein>
<dbReference type="Proteomes" id="UP000596742">
    <property type="component" value="Unassembled WGS sequence"/>
</dbReference>
<evidence type="ECO:0000313" key="5">
    <source>
        <dbReference type="Proteomes" id="UP000596742"/>
    </source>
</evidence>
<dbReference type="Gene3D" id="2.60.120.40">
    <property type="match status" value="1"/>
</dbReference>
<comment type="caution">
    <text evidence="4">The sequence shown here is derived from an EMBL/GenBank/DDBJ whole genome shotgun (WGS) entry which is preliminary data.</text>
</comment>
<keyword evidence="5" id="KW-1185">Reference proteome</keyword>
<evidence type="ECO:0000256" key="1">
    <source>
        <dbReference type="ARBA" id="ARBA00008670"/>
    </source>
</evidence>
<keyword evidence="2" id="KW-0472">Membrane</keyword>
<dbReference type="GO" id="GO:0006955">
    <property type="term" value="P:immune response"/>
    <property type="evidence" value="ECO:0007669"/>
    <property type="project" value="InterPro"/>
</dbReference>
<dbReference type="InterPro" id="IPR008983">
    <property type="entry name" value="Tumour_necrosis_fac-like_dom"/>
</dbReference>
<dbReference type="Pfam" id="PF00229">
    <property type="entry name" value="TNF"/>
    <property type="match status" value="1"/>
</dbReference>
<proteinExistence type="inferred from homology"/>
<accession>A0A8B6FMK4</accession>
<keyword evidence="2" id="KW-0812">Transmembrane</keyword>
<feature type="domain" description="THD" evidence="3">
    <location>
        <begin position="173"/>
        <end position="272"/>
    </location>
</feature>